<dbReference type="Proteomes" id="UP000192257">
    <property type="component" value="Unassembled WGS sequence"/>
</dbReference>
<reference evidence="2 3" key="1">
    <citation type="submission" date="2017-03" db="EMBL/GenBank/DDBJ databases">
        <title>An alternative strategy for trypanosome survival in the mammalian bloodstream revealed through genome and transcriptome analysis of the ubiquitous bovine parasite Trypanosoma (Megatrypanum) theileri.</title>
        <authorList>
            <person name="Kelly S."/>
            <person name="Ivens A."/>
            <person name="Mott A."/>
            <person name="O'Neill E."/>
            <person name="Emms D."/>
            <person name="Macleod O."/>
            <person name="Voorheis P."/>
            <person name="Matthews J."/>
            <person name="Matthews K."/>
            <person name="Carrington M."/>
        </authorList>
    </citation>
    <scope>NUCLEOTIDE SEQUENCE [LARGE SCALE GENOMIC DNA]</scope>
    <source>
        <strain evidence="2">Edinburgh</strain>
    </source>
</reference>
<evidence type="ECO:0000313" key="2">
    <source>
        <dbReference type="EMBL" id="ORC93265.1"/>
    </source>
</evidence>
<name>A0A1X0P8W4_9TRYP</name>
<evidence type="ECO:0000256" key="1">
    <source>
        <dbReference type="SAM" id="MobiDB-lite"/>
    </source>
</evidence>
<comment type="caution">
    <text evidence="2">The sequence shown here is derived from an EMBL/GenBank/DDBJ whole genome shotgun (WGS) entry which is preliminary data.</text>
</comment>
<dbReference type="OrthoDB" id="250587at2759"/>
<sequence length="550" mass="61330">MYHTLEISQGSATYIAAEAFADGIIRLVRSRQIHTVELLSATECYSQEHKESEHLQVSEVEVEAARGIKRNCSSVSDPAFLLVEARLTSALNWKHDATNSRSDEKFLENNGSIFTYQIYFLLPRSTASSGTLGKGYTNTSFPFSSSTRTVLSAWWCADLQRRLAICSALTGFPTCLFVSLLPYVPHLTWERGRDGLLGATHSATMMSTITEKELYDYDSPAAHILQVALLLNANIPLGARGRRNTAVLVLHAVEGDACFANSSLSFVPSERKKHPRELKQDEGLLPENEALQKQQHQQHGESEKEWNKEQLFLTLSRFTEKHIIPLLLWQVVWSKPLVADGDDMDVCGIRKQMGSSFYLEGTLDARSVQSITVIIDVPLALCRYILLSDTSSEFGLENNILQRLAQRVAYTVEGALSRLAAENIDCFVRRPTTVLSEEEMDEEAENDENEGAAREEVSIEKTERRSWLLLAQSIADSLAQILRTSKNPVFIAEVHRLLLLHQKEEVMSLSTSNNVKDDNMAATAAGICPSSAATTAAMLRWAVETRLMEC</sequence>
<feature type="compositionally biased region" description="Acidic residues" evidence="1">
    <location>
        <begin position="436"/>
        <end position="450"/>
    </location>
</feature>
<dbReference type="RefSeq" id="XP_028887331.1">
    <property type="nucleotide sequence ID" value="XM_029020823.1"/>
</dbReference>
<feature type="region of interest" description="Disordered" evidence="1">
    <location>
        <begin position="436"/>
        <end position="457"/>
    </location>
</feature>
<evidence type="ECO:0000313" key="3">
    <source>
        <dbReference type="Proteomes" id="UP000192257"/>
    </source>
</evidence>
<dbReference type="AlphaFoldDB" id="A0A1X0P8W4"/>
<dbReference type="GeneID" id="39980603"/>
<accession>A0A1X0P8W4</accession>
<dbReference type="EMBL" id="NBCO01000001">
    <property type="protein sequence ID" value="ORC93265.1"/>
    <property type="molecule type" value="Genomic_DNA"/>
</dbReference>
<keyword evidence="3" id="KW-1185">Reference proteome</keyword>
<dbReference type="VEuPathDB" id="TriTrypDB:TM35_000011420"/>
<proteinExistence type="predicted"/>
<gene>
    <name evidence="2" type="ORF">TM35_000011420</name>
</gene>
<protein>
    <submittedName>
        <fullName evidence="2">Uncharacterized protein</fullName>
    </submittedName>
</protein>
<organism evidence="2 3">
    <name type="scientific">Trypanosoma theileri</name>
    <dbReference type="NCBI Taxonomy" id="67003"/>
    <lineage>
        <taxon>Eukaryota</taxon>
        <taxon>Discoba</taxon>
        <taxon>Euglenozoa</taxon>
        <taxon>Kinetoplastea</taxon>
        <taxon>Metakinetoplastina</taxon>
        <taxon>Trypanosomatida</taxon>
        <taxon>Trypanosomatidae</taxon>
        <taxon>Trypanosoma</taxon>
    </lineage>
</organism>